<dbReference type="NCBIfam" id="TIGR00756">
    <property type="entry name" value="PPR"/>
    <property type="match status" value="4"/>
</dbReference>
<protein>
    <recommendedName>
        <fullName evidence="3">DYW domain-containing protein</fullName>
    </recommendedName>
</protein>
<evidence type="ECO:0000256" key="1">
    <source>
        <dbReference type="ARBA" id="ARBA00022737"/>
    </source>
</evidence>
<gene>
    <name evidence="4" type="ORF">NYM_LOCUS12698</name>
</gene>
<dbReference type="FunFam" id="1.25.40.10:FF:000031">
    <property type="entry name" value="Pentatricopeptide repeat-containing protein mitochondrial"/>
    <property type="match status" value="1"/>
</dbReference>
<proteinExistence type="predicted"/>
<dbReference type="FunFam" id="1.25.40.10:FF:000073">
    <property type="entry name" value="Pentatricopeptide repeat-containing protein chloroplastic"/>
    <property type="match status" value="1"/>
</dbReference>
<dbReference type="InterPro" id="IPR046960">
    <property type="entry name" value="PPR_At4g14850-like_plant"/>
</dbReference>
<dbReference type="Pfam" id="PF14432">
    <property type="entry name" value="DYW_deaminase"/>
    <property type="match status" value="1"/>
</dbReference>
<evidence type="ECO:0000313" key="4">
    <source>
        <dbReference type="EMBL" id="VVW06553.1"/>
    </source>
</evidence>
<dbReference type="InterPro" id="IPR046848">
    <property type="entry name" value="E_motif"/>
</dbReference>
<dbReference type="InterPro" id="IPR011990">
    <property type="entry name" value="TPR-like_helical_dom_sf"/>
</dbReference>
<evidence type="ECO:0000259" key="3">
    <source>
        <dbReference type="Pfam" id="PF14432"/>
    </source>
</evidence>
<dbReference type="Pfam" id="PF01535">
    <property type="entry name" value="PPR"/>
    <property type="match status" value="4"/>
</dbReference>
<organism evidence="4">
    <name type="scientific">Nymphaea colorata</name>
    <name type="common">pocket water lily</name>
    <dbReference type="NCBI Taxonomy" id="210225"/>
    <lineage>
        <taxon>Eukaryota</taxon>
        <taxon>Viridiplantae</taxon>
        <taxon>Streptophyta</taxon>
        <taxon>Embryophyta</taxon>
        <taxon>Tracheophyta</taxon>
        <taxon>Spermatophyta</taxon>
        <taxon>Magnoliopsida</taxon>
        <taxon>Nymphaeales</taxon>
        <taxon>Nymphaeaceae</taxon>
        <taxon>Nymphaea</taxon>
    </lineage>
</organism>
<name>A0A5K1AW29_9MAGN</name>
<dbReference type="Pfam" id="PF20431">
    <property type="entry name" value="E_motif"/>
    <property type="match status" value="1"/>
</dbReference>
<keyword evidence="1" id="KW-0677">Repeat</keyword>
<dbReference type="Gene3D" id="1.25.40.10">
    <property type="entry name" value="Tetratricopeptide repeat domain"/>
    <property type="match status" value="4"/>
</dbReference>
<dbReference type="GO" id="GO:0009451">
    <property type="term" value="P:RNA modification"/>
    <property type="evidence" value="ECO:0007669"/>
    <property type="project" value="InterPro"/>
</dbReference>
<dbReference type="InterPro" id="IPR032867">
    <property type="entry name" value="DYW_dom"/>
</dbReference>
<dbReference type="PANTHER" id="PTHR24015">
    <property type="entry name" value="OS07G0578800 PROTEIN-RELATED"/>
    <property type="match status" value="1"/>
</dbReference>
<dbReference type="Gramene" id="NC2G0037160.1">
    <property type="protein sequence ID" value="NC2G0037160.1:cds"/>
    <property type="gene ID" value="NC2G0037160"/>
</dbReference>
<feature type="repeat" description="PPR" evidence="2">
    <location>
        <begin position="249"/>
        <end position="283"/>
    </location>
</feature>
<dbReference type="EMBL" id="LR721780">
    <property type="protein sequence ID" value="VVW06553.1"/>
    <property type="molecule type" value="Genomic_DNA"/>
</dbReference>
<evidence type="ECO:0000256" key="2">
    <source>
        <dbReference type="PROSITE-ProRule" id="PRU00708"/>
    </source>
</evidence>
<feature type="repeat" description="PPR" evidence="2">
    <location>
        <begin position="350"/>
        <end position="384"/>
    </location>
</feature>
<dbReference type="GO" id="GO:0003723">
    <property type="term" value="F:RNA binding"/>
    <property type="evidence" value="ECO:0007669"/>
    <property type="project" value="InterPro"/>
</dbReference>
<dbReference type="InterPro" id="IPR002885">
    <property type="entry name" value="PPR_rpt"/>
</dbReference>
<dbReference type="FunFam" id="1.25.40.10:FF:000366">
    <property type="entry name" value="Pentatricopeptide (PPR) repeat-containing protein"/>
    <property type="match status" value="1"/>
</dbReference>
<dbReference type="PROSITE" id="PS51375">
    <property type="entry name" value="PPR"/>
    <property type="match status" value="4"/>
</dbReference>
<accession>A0A5K1AW29</accession>
<feature type="domain" description="DYW" evidence="3">
    <location>
        <begin position="666"/>
        <end position="758"/>
    </location>
</feature>
<feature type="repeat" description="PPR" evidence="2">
    <location>
        <begin position="420"/>
        <end position="454"/>
    </location>
</feature>
<dbReference type="FunFam" id="1.25.40.10:FF:000196">
    <property type="entry name" value="Pentatricopeptide repeat-containing protein At4g14850"/>
    <property type="match status" value="1"/>
</dbReference>
<sequence length="758" mass="83773">MFLAPSLQRRLSSLRLKPLLARIGDGYRHFKRFVLAGIFASGRSSSSSSSTSIMMRVEEHGRRQDDNRSFRNMVSGGTPLDQFMAASVLKYCAEIGALNQGKQIHAYSIASSLGSDVYVGSSLIAMYVKCSDLVAARKVFDGMPHRNVVAWTAMIFGYAQRGRSENAWELLAGMRRAGVMGNDFTAASVLSSCSDDAVGLSRGKVLHAYVVVAGLVSYFAVGNALLTMYSKCGSLESSCQVFDEMPGRDVVSWSAIIAAYGQHDDHEKALSMFRQMLLEGIVPNMHTLASTLASSGGLGNLWSVLQLHDLCIKIGLYCHVTVSNALMAAYSKCGQLSISGEIFESIESKDVVSWTSIIAAHAQDGDGHEALRLYAVMRKMGIKPNDHTFISTLDACTTINDLNLGKQQQADIVKTGFDIDVSVCNTLITFYAKCGCIEDARKVFESMRFRNLSSWNSIIVGHAQHGHGQEGLRLFDALLQIGLTPDFITFIGVLSSCTHAGFVEEGLGYFKSMSQDYGILPRMDHYGCVVDLLSRAGRLNEAKAFIDRMPFEPDPIIWSTFLAACRVHKNIELGREAAENLLQLEPNSIPTHVLLANMYAAGNRWKEVADVRKMMKDKGLRKKLGCSWVTVKNTTYSFTVGETNHAHMKELFAMWNKLAPVLRDAGYVPDTEAELHDIEESEKERILGHHSEKLAIMFALLNTPPGTSILITKNLRICSDCHSASKYISKVTSREIVMRDTTRFHHFKDGICSCQDYW</sequence>
<dbReference type="PANTHER" id="PTHR24015:SF548">
    <property type="entry name" value="OS08G0340900 PROTEIN"/>
    <property type="match status" value="1"/>
</dbReference>
<dbReference type="AlphaFoldDB" id="A0A5K1AW29"/>
<reference evidence="4" key="1">
    <citation type="submission" date="2019-09" db="EMBL/GenBank/DDBJ databases">
        <authorList>
            <person name="Zhang L."/>
        </authorList>
    </citation>
    <scope>NUCLEOTIDE SEQUENCE</scope>
</reference>
<dbReference type="GO" id="GO:0008270">
    <property type="term" value="F:zinc ion binding"/>
    <property type="evidence" value="ECO:0007669"/>
    <property type="project" value="InterPro"/>
</dbReference>
<dbReference type="FunFam" id="1.25.40.10:FF:000344">
    <property type="entry name" value="Pentatricopeptide repeat-containing protein"/>
    <property type="match status" value="1"/>
</dbReference>
<dbReference type="Pfam" id="PF13041">
    <property type="entry name" value="PPR_2"/>
    <property type="match status" value="3"/>
</dbReference>
<feature type="repeat" description="PPR" evidence="2">
    <location>
        <begin position="147"/>
        <end position="181"/>
    </location>
</feature>